<feature type="transmembrane region" description="Helical" evidence="1">
    <location>
        <begin position="101"/>
        <end position="126"/>
    </location>
</feature>
<feature type="transmembrane region" description="Helical" evidence="1">
    <location>
        <begin position="163"/>
        <end position="184"/>
    </location>
</feature>
<dbReference type="KEGG" id="gai:IMCC3135_14555"/>
<name>A0A2Z2NNK8_9GAMM</name>
<keyword evidence="3" id="KW-1185">Reference proteome</keyword>
<feature type="transmembrane region" description="Helical" evidence="1">
    <location>
        <begin position="375"/>
        <end position="395"/>
    </location>
</feature>
<feature type="transmembrane region" description="Helical" evidence="1">
    <location>
        <begin position="349"/>
        <end position="366"/>
    </location>
</feature>
<sequence>MLSVLVLVIVVITAGLLFRPRLANAPLWRATITPLASIIGSGFLVLGPILQVSYGGYAPLIMALLCAVAYGFGSAIRYNIATLDLRPDVGMEQRLETMASWTLAVAYTISVAYYLNLFGAFGVSLTPMDDGYHAKLLTSAVFLVILFVGWTRGFSALERMEQVAVGIKLAIIAGLLVGLAVYFYTRAAAGDLVFEQETLTGWPALTLAFGLIVTVQGFETSRYLGVSYDSATRIRSMRLAQLLAAVIYMIYICLLAYVFVPDEQHLNETAIIDMMLIVAPILPVLLVAAALSAQFSAAVADTSGSGGLIVELTQRRITQRQAYAVLVLSGLVLTWTANVFEIISYASRAFAVYYAMQALIAALASWRSKRQSPQLVGFLALAVLGISIAVLGVPVE</sequence>
<feature type="transmembrane region" description="Helical" evidence="1">
    <location>
        <begin position="199"/>
        <end position="218"/>
    </location>
</feature>
<evidence type="ECO:0000256" key="1">
    <source>
        <dbReference type="SAM" id="Phobius"/>
    </source>
</evidence>
<dbReference type="AlphaFoldDB" id="A0A2Z2NNK8"/>
<keyword evidence="1" id="KW-0472">Membrane</keyword>
<reference evidence="2 3" key="1">
    <citation type="submission" date="2016-12" db="EMBL/GenBank/DDBJ databases">
        <authorList>
            <person name="Song W.-J."/>
            <person name="Kurnit D.M."/>
        </authorList>
    </citation>
    <scope>NUCLEOTIDE SEQUENCE [LARGE SCALE GENOMIC DNA]</scope>
    <source>
        <strain evidence="2 3">IMCC3135</strain>
    </source>
</reference>
<dbReference type="RefSeq" id="WP_088918253.1">
    <property type="nucleotide sequence ID" value="NZ_CP018632.1"/>
</dbReference>
<feature type="transmembrane region" description="Helical" evidence="1">
    <location>
        <begin position="239"/>
        <end position="259"/>
    </location>
</feature>
<protein>
    <recommendedName>
        <fullName evidence="4">APC family permease</fullName>
    </recommendedName>
</protein>
<accession>A0A2Z2NNK8</accession>
<keyword evidence="1" id="KW-1133">Transmembrane helix</keyword>
<dbReference type="Gene3D" id="1.20.1740.10">
    <property type="entry name" value="Amino acid/polyamine transporter I"/>
    <property type="match status" value="1"/>
</dbReference>
<evidence type="ECO:0000313" key="2">
    <source>
        <dbReference type="EMBL" id="ASJ72996.1"/>
    </source>
</evidence>
<dbReference type="OrthoDB" id="271600at2"/>
<feature type="transmembrane region" description="Helical" evidence="1">
    <location>
        <begin position="35"/>
        <end position="54"/>
    </location>
</feature>
<dbReference type="Proteomes" id="UP000250079">
    <property type="component" value="Chromosome"/>
</dbReference>
<dbReference type="EMBL" id="CP018632">
    <property type="protein sequence ID" value="ASJ72996.1"/>
    <property type="molecule type" value="Genomic_DNA"/>
</dbReference>
<gene>
    <name evidence="2" type="ORF">IMCC3135_14555</name>
</gene>
<feature type="transmembrane region" description="Helical" evidence="1">
    <location>
        <begin position="271"/>
        <end position="291"/>
    </location>
</feature>
<keyword evidence="1" id="KW-0812">Transmembrane</keyword>
<feature type="transmembrane region" description="Helical" evidence="1">
    <location>
        <begin position="322"/>
        <end position="343"/>
    </location>
</feature>
<feature type="transmembrane region" description="Helical" evidence="1">
    <location>
        <begin position="132"/>
        <end position="151"/>
    </location>
</feature>
<feature type="transmembrane region" description="Helical" evidence="1">
    <location>
        <begin position="60"/>
        <end position="80"/>
    </location>
</feature>
<proteinExistence type="predicted"/>
<evidence type="ECO:0000313" key="3">
    <source>
        <dbReference type="Proteomes" id="UP000250079"/>
    </source>
</evidence>
<organism evidence="2 3">
    <name type="scientific">Granulosicoccus antarcticus IMCC3135</name>
    <dbReference type="NCBI Taxonomy" id="1192854"/>
    <lineage>
        <taxon>Bacteria</taxon>
        <taxon>Pseudomonadati</taxon>
        <taxon>Pseudomonadota</taxon>
        <taxon>Gammaproteobacteria</taxon>
        <taxon>Chromatiales</taxon>
        <taxon>Granulosicoccaceae</taxon>
        <taxon>Granulosicoccus</taxon>
    </lineage>
</organism>
<evidence type="ECO:0008006" key="4">
    <source>
        <dbReference type="Google" id="ProtNLM"/>
    </source>
</evidence>
<feature type="transmembrane region" description="Helical" evidence="1">
    <location>
        <begin position="6"/>
        <end position="23"/>
    </location>
</feature>